<dbReference type="PANTHER" id="PTHR43217">
    <property type="entry name" value="SUCCINATE SEMIALDEHYDE DEHYDROGENASE [NAD(P)+] SAD"/>
    <property type="match status" value="1"/>
</dbReference>
<evidence type="ECO:0000259" key="4">
    <source>
        <dbReference type="Pfam" id="PF00171"/>
    </source>
</evidence>
<keyword evidence="3" id="KW-0560">Oxidoreductase</keyword>
<organism evidence="5 6">
    <name type="scientific">Pedococcus aerophilus</name>
    <dbReference type="NCBI Taxonomy" id="436356"/>
    <lineage>
        <taxon>Bacteria</taxon>
        <taxon>Bacillati</taxon>
        <taxon>Actinomycetota</taxon>
        <taxon>Actinomycetes</taxon>
        <taxon>Micrococcales</taxon>
        <taxon>Intrasporangiaceae</taxon>
        <taxon>Pedococcus</taxon>
    </lineage>
</organism>
<accession>A0ABN3UPJ0</accession>
<comment type="similarity">
    <text evidence="1">Belongs to the aldehyde dehydrogenase family.</text>
</comment>
<proteinExistence type="inferred from homology"/>
<evidence type="ECO:0000256" key="1">
    <source>
        <dbReference type="ARBA" id="ARBA00009986"/>
    </source>
</evidence>
<evidence type="ECO:0000313" key="5">
    <source>
        <dbReference type="EMBL" id="GAA2736092.1"/>
    </source>
</evidence>
<reference evidence="5 6" key="1">
    <citation type="journal article" date="2019" name="Int. J. Syst. Evol. Microbiol.">
        <title>The Global Catalogue of Microorganisms (GCM) 10K type strain sequencing project: providing services to taxonomists for standard genome sequencing and annotation.</title>
        <authorList>
            <consortium name="The Broad Institute Genomics Platform"/>
            <consortium name="The Broad Institute Genome Sequencing Center for Infectious Disease"/>
            <person name="Wu L."/>
            <person name="Ma J."/>
        </authorList>
    </citation>
    <scope>NUCLEOTIDE SEQUENCE [LARGE SCALE GENOMIC DNA]</scope>
    <source>
        <strain evidence="5 6">JCM 16378</strain>
    </source>
</reference>
<comment type="caution">
    <text evidence="5">The sequence shown here is derived from an EMBL/GenBank/DDBJ whole genome shotgun (WGS) entry which is preliminary data.</text>
</comment>
<dbReference type="Gene3D" id="3.40.309.10">
    <property type="entry name" value="Aldehyde Dehydrogenase, Chain A, domain 2"/>
    <property type="match status" value="1"/>
</dbReference>
<dbReference type="InterPro" id="IPR047110">
    <property type="entry name" value="GABD/Sad-like"/>
</dbReference>
<evidence type="ECO:0000256" key="3">
    <source>
        <dbReference type="ARBA" id="ARBA00023002"/>
    </source>
</evidence>
<dbReference type="RefSeq" id="WP_344192698.1">
    <property type="nucleotide sequence ID" value="NZ_BAAARN010000001.1"/>
</dbReference>
<protein>
    <submittedName>
        <fullName evidence="5">NAD-dependent succinate-semialdehyde dehydrogenase</fullName>
    </submittedName>
</protein>
<dbReference type="CDD" id="cd07100">
    <property type="entry name" value="ALDH_SSADH1_GabD1"/>
    <property type="match status" value="1"/>
</dbReference>
<feature type="domain" description="Aldehyde dehydrogenase" evidence="4">
    <location>
        <begin position="7"/>
        <end position="457"/>
    </location>
</feature>
<dbReference type="InterPro" id="IPR044148">
    <property type="entry name" value="ALDH_GabD1-like"/>
</dbReference>
<name>A0ABN3UPJ0_9MICO</name>
<dbReference type="Gene3D" id="3.40.605.10">
    <property type="entry name" value="Aldehyde Dehydrogenase, Chain A, domain 1"/>
    <property type="match status" value="1"/>
</dbReference>
<evidence type="ECO:0000256" key="2">
    <source>
        <dbReference type="ARBA" id="ARBA00022857"/>
    </source>
</evidence>
<dbReference type="PANTHER" id="PTHR43217:SF2">
    <property type="entry name" value="SUCCINATE-SEMIALDEHYDE DEHYDROGENASE [NADP(+)]"/>
    <property type="match status" value="1"/>
</dbReference>
<dbReference type="Pfam" id="PF00171">
    <property type="entry name" value="Aldedh"/>
    <property type="match status" value="1"/>
</dbReference>
<dbReference type="InterPro" id="IPR016162">
    <property type="entry name" value="Ald_DH_N"/>
</dbReference>
<dbReference type="SUPFAM" id="SSF53720">
    <property type="entry name" value="ALDH-like"/>
    <property type="match status" value="1"/>
</dbReference>
<evidence type="ECO:0000313" key="6">
    <source>
        <dbReference type="Proteomes" id="UP001501326"/>
    </source>
</evidence>
<keyword evidence="6" id="KW-1185">Reference proteome</keyword>
<gene>
    <name evidence="5" type="ORF">GCM10009867_19960</name>
</gene>
<dbReference type="InterPro" id="IPR015590">
    <property type="entry name" value="Aldehyde_DH_dom"/>
</dbReference>
<dbReference type="InterPro" id="IPR016163">
    <property type="entry name" value="Ald_DH_C"/>
</dbReference>
<keyword evidence="2" id="KW-0521">NADP</keyword>
<sequence>MSETKTSPTYAITNPATGEVEKTFDPATDEQVEAALAGAHAAYTSWKDVPIEERAKVVHRIAELFVERKDELGAIATREMGKPLSEAVGEAEFCGEIFDYFANEGPTLAADQPIKTFSGGKAMVQKLPIGALLGIMPWNYPFYQIARFAAPNLMLGNTIVLKHAESVPGSALAVEQIMKDAGVPEGAYVNVFATHDQIETIIADPRIAGVSLTGSERAGAVVAALAGKNLKKCVLELGGSDPYVILDTDDAKAAADTAWETRISNTGQACNSNKRMIVMDDVFDDFVARLVEQAKDLRPGDPAAEEEGTFAPLSSRKAAETLAEQVKDAVDKGATLHAGGVLGDGPAAYYSPAVLTGITKEMRAYREELFGPVAVVYKVTNDDEALELANDTQYGLGGAVFSTDTERATKIAQRLEVGMSNVNTPAGEGAEVPFGGVKRSGFGRELGPLGMDEFVNKRMFYVAD</sequence>
<dbReference type="EMBL" id="BAAARN010000001">
    <property type="protein sequence ID" value="GAA2736092.1"/>
    <property type="molecule type" value="Genomic_DNA"/>
</dbReference>
<dbReference type="InterPro" id="IPR016161">
    <property type="entry name" value="Ald_DH/histidinol_DH"/>
</dbReference>
<dbReference type="Proteomes" id="UP001501326">
    <property type="component" value="Unassembled WGS sequence"/>
</dbReference>